<evidence type="ECO:0000256" key="2">
    <source>
        <dbReference type="ARBA" id="ARBA00010617"/>
    </source>
</evidence>
<sequence>MEEEEFVAIMKISLPVGIIIAIVGGISIILMCAYGGEWRKSQRIRRKLRMQGIKGPPPSSFLHGNLPDINRINKSAHHQQAEAVQTNSYDGARHHPHPHQELDFTASLFPCFEHWRKQYGLVYTYSTRMKQHLYVNQPELVTEMNKIMTLDLGKPTHVTKNLAPLLGNGILRSNGLSWAHQRKLVAAEFFMDKVKGMVGLMIESAQPLLKKWEELVEEEGGTAEVEVNKDLRTLAADVISRVCFGHSYSKGKQVFSKLRFMQTTMSKHGTFLFGVKGLWDKINFLKKKENEVSMKEMETQIESLIWELVEERKLECSEKPCLEKDLMQLLLEAAAIDEGLPKNSGKQFVVDNCKNIYFAGHETIAITASWCLMLLAKYPQWQTRVRDEIVELFPTGIPDADSLPLLKTLNMVIQEVLRLYPAAAFVSREAYEDIQIGNLHVPKGVCLWSLIPAMNRDPENWGQDANEFKPERFSEGLSKACKYPQAYVPFGLGPRTCLGKNFAIVQLKVVLALIISKFSFSLSPSYKHSPKYRMIIEPEYGVHILIRKI</sequence>
<keyword evidence="7 11" id="KW-0560">Oxidoreductase</keyword>
<evidence type="ECO:0000313" key="14">
    <source>
        <dbReference type="EMBL" id="MED6158679.1"/>
    </source>
</evidence>
<keyword evidence="9 11" id="KW-0503">Monooxygenase</keyword>
<dbReference type="Gene3D" id="1.10.630.10">
    <property type="entry name" value="Cytochrome P450"/>
    <property type="match status" value="1"/>
</dbReference>
<evidence type="ECO:0000256" key="4">
    <source>
        <dbReference type="ARBA" id="ARBA00022692"/>
    </source>
</evidence>
<comment type="subcellular location">
    <subcellularLocation>
        <location evidence="1">Membrane</location>
        <topology evidence="1">Single-pass membrane protein</topology>
    </subcellularLocation>
</comment>
<keyword evidence="15" id="KW-1185">Reference proteome</keyword>
<keyword evidence="5 11" id="KW-0479">Metal-binding</keyword>
<keyword evidence="8 11" id="KW-0408">Iron</keyword>
<dbReference type="InterPro" id="IPR001128">
    <property type="entry name" value="Cyt_P450"/>
</dbReference>
<evidence type="ECO:0000256" key="8">
    <source>
        <dbReference type="ARBA" id="ARBA00023004"/>
    </source>
</evidence>
<evidence type="ECO:0000256" key="3">
    <source>
        <dbReference type="ARBA" id="ARBA00022617"/>
    </source>
</evidence>
<comment type="similarity">
    <text evidence="2 11">Belongs to the cytochrome P450 family.</text>
</comment>
<keyword evidence="6 13" id="KW-1133">Transmembrane helix</keyword>
<dbReference type="InterPro" id="IPR036396">
    <property type="entry name" value="Cyt_P450_sf"/>
</dbReference>
<keyword evidence="4 13" id="KW-0812">Transmembrane</keyword>
<dbReference type="SUPFAM" id="SSF48264">
    <property type="entry name" value="Cytochrome P450"/>
    <property type="match status" value="1"/>
</dbReference>
<dbReference type="PROSITE" id="PS00086">
    <property type="entry name" value="CYTOCHROME_P450"/>
    <property type="match status" value="1"/>
</dbReference>
<evidence type="ECO:0000256" key="1">
    <source>
        <dbReference type="ARBA" id="ARBA00004167"/>
    </source>
</evidence>
<dbReference type="InterPro" id="IPR017972">
    <property type="entry name" value="Cyt_P450_CS"/>
</dbReference>
<evidence type="ECO:0000256" key="6">
    <source>
        <dbReference type="ARBA" id="ARBA00022989"/>
    </source>
</evidence>
<evidence type="ECO:0000256" key="12">
    <source>
        <dbReference type="SAM" id="MobiDB-lite"/>
    </source>
</evidence>
<evidence type="ECO:0000256" key="10">
    <source>
        <dbReference type="ARBA" id="ARBA00023136"/>
    </source>
</evidence>
<feature type="region of interest" description="Disordered" evidence="12">
    <location>
        <begin position="76"/>
        <end position="96"/>
    </location>
</feature>
<evidence type="ECO:0000256" key="5">
    <source>
        <dbReference type="ARBA" id="ARBA00022723"/>
    </source>
</evidence>
<evidence type="ECO:0000313" key="15">
    <source>
        <dbReference type="Proteomes" id="UP001341840"/>
    </source>
</evidence>
<dbReference type="PANTHER" id="PTHR24282">
    <property type="entry name" value="CYTOCHROME P450 FAMILY MEMBER"/>
    <property type="match status" value="1"/>
</dbReference>
<dbReference type="PANTHER" id="PTHR24282:SF36">
    <property type="entry name" value="CYTOCHROME P450 714A1-RELATED"/>
    <property type="match status" value="1"/>
</dbReference>
<feature type="transmembrane region" description="Helical" evidence="13">
    <location>
        <begin position="12"/>
        <end position="36"/>
    </location>
</feature>
<reference evidence="14 15" key="1">
    <citation type="journal article" date="2023" name="Plants (Basel)">
        <title>Bridging the Gap: Combining Genomics and Transcriptomics Approaches to Understand Stylosanthes scabra, an Orphan Legume from the Brazilian Caatinga.</title>
        <authorList>
            <person name="Ferreira-Neto J.R.C."/>
            <person name="da Silva M.D."/>
            <person name="Binneck E."/>
            <person name="de Melo N.F."/>
            <person name="da Silva R.H."/>
            <person name="de Melo A.L.T.M."/>
            <person name="Pandolfi V."/>
            <person name="Bustamante F.O."/>
            <person name="Brasileiro-Vidal A.C."/>
            <person name="Benko-Iseppon A.M."/>
        </authorList>
    </citation>
    <scope>NUCLEOTIDE SEQUENCE [LARGE SCALE GENOMIC DNA]</scope>
    <source>
        <tissue evidence="14">Leaves</tissue>
    </source>
</reference>
<evidence type="ECO:0000256" key="9">
    <source>
        <dbReference type="ARBA" id="ARBA00023033"/>
    </source>
</evidence>
<evidence type="ECO:0000256" key="11">
    <source>
        <dbReference type="RuleBase" id="RU000461"/>
    </source>
</evidence>
<accession>A0ABU6UCD4</accession>
<dbReference type="EMBL" id="JASCZI010120994">
    <property type="protein sequence ID" value="MED6158679.1"/>
    <property type="molecule type" value="Genomic_DNA"/>
</dbReference>
<gene>
    <name evidence="14" type="ORF">PIB30_035016</name>
</gene>
<evidence type="ECO:0000256" key="7">
    <source>
        <dbReference type="ARBA" id="ARBA00023002"/>
    </source>
</evidence>
<dbReference type="PRINTS" id="PR00385">
    <property type="entry name" value="P450"/>
</dbReference>
<dbReference type="InterPro" id="IPR050665">
    <property type="entry name" value="Cytochrome_P450_Monooxygen"/>
</dbReference>
<dbReference type="Pfam" id="PF00067">
    <property type="entry name" value="p450"/>
    <property type="match status" value="1"/>
</dbReference>
<dbReference type="InterPro" id="IPR002401">
    <property type="entry name" value="Cyt_P450_E_grp-I"/>
</dbReference>
<dbReference type="PRINTS" id="PR00463">
    <property type="entry name" value="EP450I"/>
</dbReference>
<keyword evidence="10 13" id="KW-0472">Membrane</keyword>
<proteinExistence type="inferred from homology"/>
<protein>
    <submittedName>
        <fullName evidence="14">Uncharacterized protein</fullName>
    </submittedName>
</protein>
<dbReference type="Proteomes" id="UP001341840">
    <property type="component" value="Unassembled WGS sequence"/>
</dbReference>
<name>A0ABU6UCD4_9FABA</name>
<organism evidence="14 15">
    <name type="scientific">Stylosanthes scabra</name>
    <dbReference type="NCBI Taxonomy" id="79078"/>
    <lineage>
        <taxon>Eukaryota</taxon>
        <taxon>Viridiplantae</taxon>
        <taxon>Streptophyta</taxon>
        <taxon>Embryophyta</taxon>
        <taxon>Tracheophyta</taxon>
        <taxon>Spermatophyta</taxon>
        <taxon>Magnoliopsida</taxon>
        <taxon>eudicotyledons</taxon>
        <taxon>Gunneridae</taxon>
        <taxon>Pentapetalae</taxon>
        <taxon>rosids</taxon>
        <taxon>fabids</taxon>
        <taxon>Fabales</taxon>
        <taxon>Fabaceae</taxon>
        <taxon>Papilionoideae</taxon>
        <taxon>50 kb inversion clade</taxon>
        <taxon>dalbergioids sensu lato</taxon>
        <taxon>Dalbergieae</taxon>
        <taxon>Pterocarpus clade</taxon>
        <taxon>Stylosanthes</taxon>
    </lineage>
</organism>
<comment type="caution">
    <text evidence="14">The sequence shown here is derived from an EMBL/GenBank/DDBJ whole genome shotgun (WGS) entry which is preliminary data.</text>
</comment>
<keyword evidence="3 11" id="KW-0349">Heme</keyword>
<evidence type="ECO:0000256" key="13">
    <source>
        <dbReference type="SAM" id="Phobius"/>
    </source>
</evidence>